<dbReference type="Pfam" id="PF00072">
    <property type="entry name" value="Response_reg"/>
    <property type="match status" value="1"/>
</dbReference>
<dbReference type="AlphaFoldDB" id="A0A2L0ESS5"/>
<dbReference type="InterPro" id="IPR036890">
    <property type="entry name" value="HATPase_C_sf"/>
</dbReference>
<dbReference type="SMART" id="SM00387">
    <property type="entry name" value="HATPase_c"/>
    <property type="match status" value="1"/>
</dbReference>
<dbReference type="Gene3D" id="3.30.565.10">
    <property type="entry name" value="Histidine kinase-like ATPase, C-terminal domain"/>
    <property type="match status" value="1"/>
</dbReference>
<evidence type="ECO:0000256" key="2">
    <source>
        <dbReference type="ARBA" id="ARBA00012438"/>
    </source>
</evidence>
<dbReference type="SMART" id="SM00448">
    <property type="entry name" value="REC"/>
    <property type="match status" value="1"/>
</dbReference>
<dbReference type="EC" id="2.7.13.3" evidence="2"/>
<feature type="domain" description="Histidine kinase" evidence="7">
    <location>
        <begin position="233"/>
        <end position="449"/>
    </location>
</feature>
<dbReference type="Pfam" id="PF00512">
    <property type="entry name" value="HisKA"/>
    <property type="match status" value="1"/>
</dbReference>
<dbReference type="SUPFAM" id="SSF55874">
    <property type="entry name" value="ATPase domain of HSP90 chaperone/DNA topoisomerase II/histidine kinase"/>
    <property type="match status" value="1"/>
</dbReference>
<dbReference type="InterPro" id="IPR003661">
    <property type="entry name" value="HisK_dim/P_dom"/>
</dbReference>
<dbReference type="Proteomes" id="UP000238348">
    <property type="component" value="Chromosome"/>
</dbReference>
<dbReference type="InterPro" id="IPR004358">
    <property type="entry name" value="Sig_transdc_His_kin-like_C"/>
</dbReference>
<sequence length="456" mass="48387">MAAIPLHAQTATHVRGGEPLDAPADPLSSGSRLASARPALVLIVDDDPRSVDLLSEALAGQPLDVATASDGEAALQQVRCEVPDLVLLAAEMPGLDGFEVCRRLKADPATREVPILFMTELADTAGRARGIELGAADNVTRPFLREELLARVRTQLALRAGARALSAMNDELAHARASLELAVARRTEPLRAENQRLERKLKLNRAAELKAQKKREELAQLNRASAMSELAAAIAHELNQPLAAILSNAQAAQRLLAWTPPDMAEARAALDDIVADDRRAGQVIQRMRAMLRKGALSTAALDLNELAHEVARLVASAALLAGATVRHELAPGLPHVAGDGVQLQQVLLNLLVNALDAVSRRPPDARLVVVRTRADGHGRVELSVADSGKGIPPGDLERVFEPFFTTKASGLGVGLAISRSIVEAHGGRLWAEQPPGEGATLRCVLPVRDEGARSAG</sequence>
<organism evidence="9 10">
    <name type="scientific">Sorangium cellulosum</name>
    <name type="common">Polyangium cellulosum</name>
    <dbReference type="NCBI Taxonomy" id="56"/>
    <lineage>
        <taxon>Bacteria</taxon>
        <taxon>Pseudomonadati</taxon>
        <taxon>Myxococcota</taxon>
        <taxon>Polyangia</taxon>
        <taxon>Polyangiales</taxon>
        <taxon>Polyangiaceae</taxon>
        <taxon>Sorangium</taxon>
    </lineage>
</organism>
<dbReference type="PRINTS" id="PR00344">
    <property type="entry name" value="BCTRLSENSOR"/>
</dbReference>
<comment type="caution">
    <text evidence="4">Lacks conserved residue(s) required for the propagation of feature annotation.</text>
</comment>
<dbReference type="InterPro" id="IPR005467">
    <property type="entry name" value="His_kinase_dom"/>
</dbReference>
<evidence type="ECO:0000259" key="8">
    <source>
        <dbReference type="PROSITE" id="PS50110"/>
    </source>
</evidence>
<dbReference type="PROSITE" id="PS50109">
    <property type="entry name" value="HIS_KIN"/>
    <property type="match status" value="1"/>
</dbReference>
<evidence type="ECO:0000256" key="1">
    <source>
        <dbReference type="ARBA" id="ARBA00000085"/>
    </source>
</evidence>
<evidence type="ECO:0000256" key="5">
    <source>
        <dbReference type="SAM" id="Coils"/>
    </source>
</evidence>
<accession>A0A2L0ESS5</accession>
<evidence type="ECO:0000256" key="3">
    <source>
        <dbReference type="ARBA" id="ARBA00022553"/>
    </source>
</evidence>
<feature type="coiled-coil region" evidence="5">
    <location>
        <begin position="190"/>
        <end position="224"/>
    </location>
</feature>
<comment type="catalytic activity">
    <reaction evidence="1">
        <text>ATP + protein L-histidine = ADP + protein N-phospho-L-histidine.</text>
        <dbReference type="EC" id="2.7.13.3"/>
    </reaction>
</comment>
<dbReference type="Gene3D" id="1.10.287.130">
    <property type="match status" value="1"/>
</dbReference>
<gene>
    <name evidence="9" type="ORF">SOCE26_037870</name>
</gene>
<protein>
    <recommendedName>
        <fullName evidence="2">histidine kinase</fullName>
        <ecNumber evidence="2">2.7.13.3</ecNumber>
    </recommendedName>
</protein>
<dbReference type="Gene3D" id="3.40.50.2300">
    <property type="match status" value="1"/>
</dbReference>
<evidence type="ECO:0000256" key="6">
    <source>
        <dbReference type="SAM" id="MobiDB-lite"/>
    </source>
</evidence>
<proteinExistence type="predicted"/>
<feature type="domain" description="Response regulatory" evidence="8">
    <location>
        <begin position="40"/>
        <end position="156"/>
    </location>
</feature>
<dbReference type="Pfam" id="PF02518">
    <property type="entry name" value="HATPase_c"/>
    <property type="match status" value="1"/>
</dbReference>
<reference evidence="9 10" key="1">
    <citation type="submission" date="2015-09" db="EMBL/GenBank/DDBJ databases">
        <title>Sorangium comparison.</title>
        <authorList>
            <person name="Zaburannyi N."/>
            <person name="Bunk B."/>
            <person name="Overmann J."/>
            <person name="Mueller R."/>
        </authorList>
    </citation>
    <scope>NUCLEOTIDE SEQUENCE [LARGE SCALE GENOMIC DNA]</scope>
    <source>
        <strain evidence="9 10">So ce26</strain>
    </source>
</reference>
<dbReference type="EMBL" id="CP012673">
    <property type="protein sequence ID" value="AUX42357.1"/>
    <property type="molecule type" value="Genomic_DNA"/>
</dbReference>
<dbReference type="GO" id="GO:0000155">
    <property type="term" value="F:phosphorelay sensor kinase activity"/>
    <property type="evidence" value="ECO:0007669"/>
    <property type="project" value="InterPro"/>
</dbReference>
<keyword evidence="5" id="KW-0175">Coiled coil</keyword>
<dbReference type="PANTHER" id="PTHR43547:SF2">
    <property type="entry name" value="HYBRID SIGNAL TRANSDUCTION HISTIDINE KINASE C"/>
    <property type="match status" value="1"/>
</dbReference>
<keyword evidence="3" id="KW-0597">Phosphoprotein</keyword>
<dbReference type="SUPFAM" id="SSF47384">
    <property type="entry name" value="Homodimeric domain of signal transducing histidine kinase"/>
    <property type="match status" value="1"/>
</dbReference>
<evidence type="ECO:0000256" key="4">
    <source>
        <dbReference type="PROSITE-ProRule" id="PRU00169"/>
    </source>
</evidence>
<evidence type="ECO:0000313" key="10">
    <source>
        <dbReference type="Proteomes" id="UP000238348"/>
    </source>
</evidence>
<dbReference type="SUPFAM" id="SSF52172">
    <property type="entry name" value="CheY-like"/>
    <property type="match status" value="1"/>
</dbReference>
<name>A0A2L0ESS5_SORCE</name>
<dbReference type="InterPro" id="IPR036097">
    <property type="entry name" value="HisK_dim/P_sf"/>
</dbReference>
<dbReference type="SMART" id="SM00388">
    <property type="entry name" value="HisKA"/>
    <property type="match status" value="1"/>
</dbReference>
<dbReference type="InterPro" id="IPR011006">
    <property type="entry name" value="CheY-like_superfamily"/>
</dbReference>
<dbReference type="CDD" id="cd00082">
    <property type="entry name" value="HisKA"/>
    <property type="match status" value="1"/>
</dbReference>
<dbReference type="InterPro" id="IPR001789">
    <property type="entry name" value="Sig_transdc_resp-reg_receiver"/>
</dbReference>
<dbReference type="PROSITE" id="PS50110">
    <property type="entry name" value="RESPONSE_REGULATORY"/>
    <property type="match status" value="1"/>
</dbReference>
<dbReference type="InterPro" id="IPR003594">
    <property type="entry name" value="HATPase_dom"/>
</dbReference>
<evidence type="ECO:0000259" key="7">
    <source>
        <dbReference type="PROSITE" id="PS50109"/>
    </source>
</evidence>
<dbReference type="PANTHER" id="PTHR43547">
    <property type="entry name" value="TWO-COMPONENT HISTIDINE KINASE"/>
    <property type="match status" value="1"/>
</dbReference>
<evidence type="ECO:0000313" key="9">
    <source>
        <dbReference type="EMBL" id="AUX42357.1"/>
    </source>
</evidence>
<feature type="region of interest" description="Disordered" evidence="6">
    <location>
        <begin position="9"/>
        <end position="31"/>
    </location>
</feature>